<dbReference type="PROSITE" id="PS50212">
    <property type="entry name" value="RASGEF_NTER"/>
    <property type="match status" value="2"/>
</dbReference>
<dbReference type="GO" id="GO:0007265">
    <property type="term" value="P:Ras protein signal transduction"/>
    <property type="evidence" value="ECO:0007669"/>
    <property type="project" value="TreeGrafter"/>
</dbReference>
<accession>A0AAV7Z8B1</accession>
<evidence type="ECO:0000313" key="6">
    <source>
        <dbReference type="EMBL" id="KAJ3436300.1"/>
    </source>
</evidence>
<dbReference type="GO" id="GO:0005886">
    <property type="term" value="C:plasma membrane"/>
    <property type="evidence" value="ECO:0007669"/>
    <property type="project" value="TreeGrafter"/>
</dbReference>
<proteinExistence type="predicted"/>
<dbReference type="EMBL" id="JANTQA010000036">
    <property type="protein sequence ID" value="KAJ3436300.1"/>
    <property type="molecule type" value="Genomic_DNA"/>
</dbReference>
<evidence type="ECO:0000313" key="7">
    <source>
        <dbReference type="Proteomes" id="UP001146793"/>
    </source>
</evidence>
<feature type="domain" description="Ras-GEF" evidence="4">
    <location>
        <begin position="939"/>
        <end position="1177"/>
    </location>
</feature>
<dbReference type="SMART" id="SM00147">
    <property type="entry name" value="RasGEF"/>
    <property type="match status" value="2"/>
</dbReference>
<organism evidence="6 7">
    <name type="scientific">Anaeramoeba flamelloides</name>
    <dbReference type="NCBI Taxonomy" id="1746091"/>
    <lineage>
        <taxon>Eukaryota</taxon>
        <taxon>Metamonada</taxon>
        <taxon>Anaeramoebidae</taxon>
        <taxon>Anaeramoeba</taxon>
    </lineage>
</organism>
<gene>
    <name evidence="6" type="ORF">M0812_18357</name>
</gene>
<dbReference type="AlphaFoldDB" id="A0AAV7Z8B1"/>
<evidence type="ECO:0000256" key="3">
    <source>
        <dbReference type="SAM" id="MobiDB-lite"/>
    </source>
</evidence>
<evidence type="ECO:0000259" key="5">
    <source>
        <dbReference type="PROSITE" id="PS50212"/>
    </source>
</evidence>
<comment type="caution">
    <text evidence="6">The sequence shown here is derived from an EMBL/GenBank/DDBJ whole genome shotgun (WGS) entry which is preliminary data.</text>
</comment>
<dbReference type="PANTHER" id="PTHR23113">
    <property type="entry name" value="GUANINE NUCLEOTIDE EXCHANGE FACTOR"/>
    <property type="match status" value="1"/>
</dbReference>
<dbReference type="Pfam" id="PF00617">
    <property type="entry name" value="RasGEF"/>
    <property type="match status" value="2"/>
</dbReference>
<dbReference type="Pfam" id="PF00618">
    <property type="entry name" value="RasGEF_N"/>
    <property type="match status" value="1"/>
</dbReference>
<dbReference type="Proteomes" id="UP001146793">
    <property type="component" value="Unassembled WGS sequence"/>
</dbReference>
<dbReference type="GO" id="GO:0005085">
    <property type="term" value="F:guanyl-nucleotide exchange factor activity"/>
    <property type="evidence" value="ECO:0007669"/>
    <property type="project" value="UniProtKB-KW"/>
</dbReference>
<dbReference type="InterPro" id="IPR023578">
    <property type="entry name" value="Ras_GEF_dom_sf"/>
</dbReference>
<dbReference type="InterPro" id="IPR000651">
    <property type="entry name" value="Ras-like_Gua-exchang_fac_N"/>
</dbReference>
<feature type="region of interest" description="Disordered" evidence="3">
    <location>
        <begin position="149"/>
        <end position="182"/>
    </location>
</feature>
<feature type="domain" description="Ras-GEF" evidence="4">
    <location>
        <begin position="302"/>
        <end position="594"/>
    </location>
</feature>
<evidence type="ECO:0000256" key="2">
    <source>
        <dbReference type="PROSITE-ProRule" id="PRU00168"/>
    </source>
</evidence>
<dbReference type="CDD" id="cd00155">
    <property type="entry name" value="RasGEF"/>
    <property type="match status" value="1"/>
</dbReference>
<feature type="domain" description="N-terminal Ras-GEF" evidence="5">
    <location>
        <begin position="50"/>
        <end position="178"/>
    </location>
</feature>
<evidence type="ECO:0000256" key="1">
    <source>
        <dbReference type="ARBA" id="ARBA00022658"/>
    </source>
</evidence>
<protein>
    <submittedName>
        <fullName evidence="6">Guanine nucleotide exchange factor</fullName>
    </submittedName>
</protein>
<dbReference type="PANTHER" id="PTHR23113:SF368">
    <property type="entry name" value="CELL DIVISION CONTROL PROTEIN 25"/>
    <property type="match status" value="1"/>
</dbReference>
<dbReference type="SUPFAM" id="SSF48366">
    <property type="entry name" value="Ras GEF"/>
    <property type="match status" value="2"/>
</dbReference>
<dbReference type="InterPro" id="IPR001895">
    <property type="entry name" value="RASGEF_cat_dom"/>
</dbReference>
<sequence>MYQKLRRHKYQIKISSGSIEDLFSTPTSTKTVGKEKNKNLGSIIISEDSGIIELNYGNIEDLFVQLLSSYHFQQEFFEHFLVFYPKFLTFKSVIEILIYNFTNTESKLSTKLNNNPNKTLLHNKSIFRKYKNKQNKKFETETLKETEKEKEKELELELEKEKEKEKEKDTETKTEKQESNEKKELTLNPRQFRISYLLKLWLKLRPSDFIWNRDVVGQILLPFVSQEIRKLAPGISLELRSELVQCQNTNQRNSINSLPFHKPAHTLFLSENKQEYKQKQKNKKKRTLSLLTQKNQKENLFETEMIAQQLCLIDSELFQKINPTEFFFWPTLRDIKRIETDQEEEKNNYWELPKDIFEKLNLKENKKYLNIKNKEMIKMCPNIIAALTQFEKVRSWVIQSIVESPIEKRSESLENFLKLASTLSQYKNYQSFFSVVSALQSPIILQMGGSWKNVSIELKRGMDQLTTITSRKNCYRVYRKIMGSSKKPLIPFLDFFLYQLAQLYDKENDYLIKSNEVQNEQNEKNEKNEKKEKNEKNEQNKQRKEKKVINFKKWRIISKKIVEINKTFQRDNLYNFQKDEMLYQFLLNLKIESEEILEKKLISKPQLNYAHLILGASQTVVQSNKDARALSFEHGCWTKELRVPIIISNFKLVDQIEEEEIILKKLKKITENSNNNMQSVSYELNPTDNSMIIIGASIDWLVEYLCSDFSDPKFVQVFLLTYRSFITSKELIRALKRQFTRQPPTELSGRMLGVFIKKIQKPGKLKVFNVLNQLIRGHSYAFTDDQQLINEIKELVAFATKFDPEMKGPGILIERLLLKLRKEFSGNKLLQINNRREENVINNSHSIFINNNNAKRNNGNIDKNDDVFVDKENNDYKNETDSLINTNDINDINTNNNTNNININNSNNNVVAVVYNNNYENKMLKSVKLIDEINFQSIKIKDFIQQLTLIEFAIYSKILPTECFNQAWTKKDKEIRAPYLTTMAHWFNQLSEWTNYEILKEKNLRKRVNIITKFIDIGKYSKKIHNFNSCQEITAALGTSSIHRLKKTWSNVAEKFKRRLGGLMELTKRKGNFVVMRKALEFVKRPALPYPGIWLTDLVFIDDGHQDFVFAPDGRTKLINFEKRKQTAKIILDIQKFQKIPYTFQPMPEIQNWLKRELTAEYPKNKLYNMSLILEPRNKK</sequence>
<dbReference type="PROSITE" id="PS50009">
    <property type="entry name" value="RASGEF_CAT"/>
    <property type="match status" value="2"/>
</dbReference>
<name>A0AAV7Z8B1_9EUKA</name>
<dbReference type="InterPro" id="IPR036964">
    <property type="entry name" value="RASGEF_cat_dom_sf"/>
</dbReference>
<dbReference type="Gene3D" id="1.10.840.10">
    <property type="entry name" value="Ras guanine-nucleotide exchange factors catalytic domain"/>
    <property type="match status" value="2"/>
</dbReference>
<reference evidence="6" key="1">
    <citation type="submission" date="2022-08" db="EMBL/GenBank/DDBJ databases">
        <title>Novel sulphate-reducing endosymbionts in the free-living metamonad Anaeramoeba.</title>
        <authorList>
            <person name="Jerlstrom-Hultqvist J."/>
            <person name="Cepicka I."/>
            <person name="Gallot-Lavallee L."/>
            <person name="Salas-Leiva D."/>
            <person name="Curtis B.A."/>
            <person name="Zahonova K."/>
            <person name="Pipaliya S."/>
            <person name="Dacks J."/>
            <person name="Roger A.J."/>
        </authorList>
    </citation>
    <scope>NUCLEOTIDE SEQUENCE</scope>
    <source>
        <strain evidence="6">Busselton2</strain>
    </source>
</reference>
<feature type="region of interest" description="Disordered" evidence="3">
    <location>
        <begin position="515"/>
        <end position="544"/>
    </location>
</feature>
<evidence type="ECO:0000259" key="4">
    <source>
        <dbReference type="PROSITE" id="PS50009"/>
    </source>
</evidence>
<feature type="compositionally biased region" description="Basic and acidic residues" evidence="3">
    <location>
        <begin position="521"/>
        <end position="542"/>
    </location>
</feature>
<feature type="domain" description="N-terminal Ras-GEF" evidence="5">
    <location>
        <begin position="689"/>
        <end position="821"/>
    </location>
</feature>
<dbReference type="Gene3D" id="1.20.870.10">
    <property type="entry name" value="Son of sevenless (SoS) protein Chain: S domain 1"/>
    <property type="match status" value="2"/>
</dbReference>
<keyword evidence="1 2" id="KW-0344">Guanine-nucleotide releasing factor</keyword>
<dbReference type="InterPro" id="IPR008937">
    <property type="entry name" value="Ras-like_GEF"/>
</dbReference>
<dbReference type="SMART" id="SM00229">
    <property type="entry name" value="RasGEFN"/>
    <property type="match status" value="1"/>
</dbReference>
<dbReference type="CDD" id="cd06224">
    <property type="entry name" value="REM"/>
    <property type="match status" value="1"/>
</dbReference>